<dbReference type="InterPro" id="IPR052173">
    <property type="entry name" value="Beta-lactam_resp_regulator"/>
</dbReference>
<dbReference type="PANTHER" id="PTHR34978">
    <property type="entry name" value="POSSIBLE SENSOR-TRANSDUCER PROTEIN BLAR"/>
    <property type="match status" value="1"/>
</dbReference>
<name>A0ABV7JLC6_9SPHI</name>
<feature type="transmembrane region" description="Helical" evidence="2">
    <location>
        <begin position="48"/>
        <end position="68"/>
    </location>
</feature>
<sequence length="520" mass="58041">MEINVYNLIQALGWSMFHSLGLGACCYVALGMLRLANTRQSAAAKHNTALGMQIVVFVGFVASFVYYYGKYSVVEIPQGLGPAEMIRQVIADRGKPFSLESLFPYLAGGYLIGLAVQMLLLASSYVRLMTLKHTGLSPIPLPWIELFEQSRRKLGIQKAVSIYLSRHIAVPLTIGFVRPFVLFPFAYVNRLNADQVEAILLHELVHIKRQDFLCNLFKVAIETILFFNPFIWALSRVIAREREHACDDSVLQQLGTPMHYARALVTLEELRMARAPALSMAATGAKNQLLQRIKRMTNMESNKRNIKQQLIAVVASSLALFTIAMLIPAQPTNAGEMALAPMDAAAFGNAVVAVNTDTVAPAKPVPPVPPVDAKRPTKPAPPVPAVPPADTIVPKVPAVPDTARLPKKIGAEIKKLEKNAMELQKQLDAPEWKRHVAEVENQAAKLNAYFNSEEWKSKMDNITSYFESPEWKEQIAEMEKSAEGIERYFESPEWKAKVKKIEEGAKEIGKYFDSDKWKRR</sequence>
<feature type="region of interest" description="Disordered" evidence="1">
    <location>
        <begin position="365"/>
        <end position="388"/>
    </location>
</feature>
<feature type="transmembrane region" description="Helical" evidence="2">
    <location>
        <begin position="310"/>
        <end position="329"/>
    </location>
</feature>
<feature type="compositionally biased region" description="Pro residues" evidence="1">
    <location>
        <begin position="378"/>
        <end position="387"/>
    </location>
</feature>
<dbReference type="RefSeq" id="WP_379021491.1">
    <property type="nucleotide sequence ID" value="NZ_JBHRTA010000027.1"/>
</dbReference>
<keyword evidence="2" id="KW-0472">Membrane</keyword>
<evidence type="ECO:0000256" key="2">
    <source>
        <dbReference type="SAM" id="Phobius"/>
    </source>
</evidence>
<comment type="caution">
    <text evidence="4">The sequence shown here is derived from an EMBL/GenBank/DDBJ whole genome shotgun (WGS) entry which is preliminary data.</text>
</comment>
<feature type="domain" description="Peptidase M56" evidence="3">
    <location>
        <begin position="142"/>
        <end position="294"/>
    </location>
</feature>
<feature type="transmembrane region" description="Helical" evidence="2">
    <location>
        <begin position="12"/>
        <end position="36"/>
    </location>
</feature>
<protein>
    <submittedName>
        <fullName evidence="4">M56 family metallopeptidase</fullName>
    </submittedName>
</protein>
<dbReference type="Pfam" id="PF05569">
    <property type="entry name" value="Peptidase_M56"/>
    <property type="match status" value="1"/>
</dbReference>
<keyword evidence="2" id="KW-1133">Transmembrane helix</keyword>
<reference evidence="5" key="1">
    <citation type="journal article" date="2019" name="Int. J. Syst. Evol. Microbiol.">
        <title>The Global Catalogue of Microorganisms (GCM) 10K type strain sequencing project: providing services to taxonomists for standard genome sequencing and annotation.</title>
        <authorList>
            <consortium name="The Broad Institute Genomics Platform"/>
            <consortium name="The Broad Institute Genome Sequencing Center for Infectious Disease"/>
            <person name="Wu L."/>
            <person name="Ma J."/>
        </authorList>
    </citation>
    <scope>NUCLEOTIDE SEQUENCE [LARGE SCALE GENOMIC DNA]</scope>
    <source>
        <strain evidence="5">KCTC 52416</strain>
    </source>
</reference>
<evidence type="ECO:0000313" key="4">
    <source>
        <dbReference type="EMBL" id="MFC3197623.1"/>
    </source>
</evidence>
<dbReference type="CDD" id="cd07341">
    <property type="entry name" value="M56_BlaR1_MecR1_like"/>
    <property type="match status" value="1"/>
</dbReference>
<dbReference type="PANTHER" id="PTHR34978:SF3">
    <property type="entry name" value="SLR0241 PROTEIN"/>
    <property type="match status" value="1"/>
</dbReference>
<evidence type="ECO:0000259" key="3">
    <source>
        <dbReference type="Pfam" id="PF05569"/>
    </source>
</evidence>
<gene>
    <name evidence="4" type="ORF">ACFOET_08370</name>
</gene>
<evidence type="ECO:0000313" key="5">
    <source>
        <dbReference type="Proteomes" id="UP001595526"/>
    </source>
</evidence>
<keyword evidence="2" id="KW-0812">Transmembrane</keyword>
<organism evidence="4 5">
    <name type="scientific">Parapedobacter deserti</name>
    <dbReference type="NCBI Taxonomy" id="1912957"/>
    <lineage>
        <taxon>Bacteria</taxon>
        <taxon>Pseudomonadati</taxon>
        <taxon>Bacteroidota</taxon>
        <taxon>Sphingobacteriia</taxon>
        <taxon>Sphingobacteriales</taxon>
        <taxon>Sphingobacteriaceae</taxon>
        <taxon>Parapedobacter</taxon>
    </lineage>
</organism>
<accession>A0ABV7JLC6</accession>
<dbReference type="Proteomes" id="UP001595526">
    <property type="component" value="Unassembled WGS sequence"/>
</dbReference>
<dbReference type="EMBL" id="JBHRTA010000027">
    <property type="protein sequence ID" value="MFC3197623.1"/>
    <property type="molecule type" value="Genomic_DNA"/>
</dbReference>
<proteinExistence type="predicted"/>
<evidence type="ECO:0000256" key="1">
    <source>
        <dbReference type="SAM" id="MobiDB-lite"/>
    </source>
</evidence>
<feature type="transmembrane region" description="Helical" evidence="2">
    <location>
        <begin position="102"/>
        <end position="122"/>
    </location>
</feature>
<dbReference type="InterPro" id="IPR008756">
    <property type="entry name" value="Peptidase_M56"/>
</dbReference>
<dbReference type="Gene3D" id="3.30.2010.10">
    <property type="entry name" value="Metalloproteases ('zincins'), catalytic domain"/>
    <property type="match status" value="1"/>
</dbReference>
<keyword evidence="5" id="KW-1185">Reference proteome</keyword>